<dbReference type="PROSITE" id="PS00061">
    <property type="entry name" value="ADH_SHORT"/>
    <property type="match status" value="1"/>
</dbReference>
<dbReference type="InterPro" id="IPR020904">
    <property type="entry name" value="Sc_DH/Rdtase_CS"/>
</dbReference>
<dbReference type="InterPro" id="IPR002347">
    <property type="entry name" value="SDR_fam"/>
</dbReference>
<proteinExistence type="inferred from homology"/>
<protein>
    <recommendedName>
        <fullName evidence="6">Short-chain dehydrogenase</fullName>
    </recommendedName>
</protein>
<evidence type="ECO:0008006" key="6">
    <source>
        <dbReference type="Google" id="ProtNLM"/>
    </source>
</evidence>
<comment type="caution">
    <text evidence="4">The sequence shown here is derived from an EMBL/GenBank/DDBJ whole genome shotgun (WGS) entry which is preliminary data.</text>
</comment>
<dbReference type="Gene3D" id="3.40.50.720">
    <property type="entry name" value="NAD(P)-binding Rossmann-like Domain"/>
    <property type="match status" value="1"/>
</dbReference>
<reference evidence="5" key="1">
    <citation type="submission" date="2017-11" db="EMBL/GenBank/DDBJ databases">
        <title>The complete genome sequence of Sphingopyxis pomeranensis sp. nov. strain WS5A3p.</title>
        <authorList>
            <person name="Kaminski M.A."/>
        </authorList>
    </citation>
    <scope>NUCLEOTIDE SEQUENCE [LARGE SCALE GENOMIC DNA]</scope>
    <source>
        <strain evidence="5">WS5A3p</strain>
    </source>
</reference>
<dbReference type="PANTHER" id="PTHR43669:SF3">
    <property type="entry name" value="ALCOHOL DEHYDROGENASE, PUTATIVE (AFU_ORTHOLOGUE AFUA_3G03445)-RELATED"/>
    <property type="match status" value="1"/>
</dbReference>
<dbReference type="SUPFAM" id="SSF51735">
    <property type="entry name" value="NAD(P)-binding Rossmann-fold domains"/>
    <property type="match status" value="1"/>
</dbReference>
<name>A0A2S8B5U5_9SPHN</name>
<evidence type="ECO:0000313" key="5">
    <source>
        <dbReference type="Proteomes" id="UP000238954"/>
    </source>
</evidence>
<evidence type="ECO:0000256" key="1">
    <source>
        <dbReference type="ARBA" id="ARBA00006484"/>
    </source>
</evidence>
<sequence>MMARLAGKVAVVTGGTKGMGRHFVDALIMEGARVAVLARASPQAQALAREYRDDVLVLDCDVTESDTVDRAVAEVAAHFGGVDILVNNAAIFEPFLLERATDDQVMRHIAVNILGPIWCTRACIPHLRVARGQVVTVSSESVRMPFPFLTVYAATKAAVETLSRGLRDELRADGIRVAVLRSGSVASGPGDRNWDPDVTAAFFDTISKSGHAAFAGEAADPRTMAQALIAMLALPADVTLDLVEARATRSTA</sequence>
<dbReference type="InterPro" id="IPR036291">
    <property type="entry name" value="NAD(P)-bd_dom_sf"/>
</dbReference>
<evidence type="ECO:0000313" key="4">
    <source>
        <dbReference type="EMBL" id="PQM27755.1"/>
    </source>
</evidence>
<dbReference type="AlphaFoldDB" id="A0A2S8B5U5"/>
<organism evidence="4 5">
    <name type="scientific">Sphingopyxis lindanitolerans</name>
    <dbReference type="NCBI Taxonomy" id="2054227"/>
    <lineage>
        <taxon>Bacteria</taxon>
        <taxon>Pseudomonadati</taxon>
        <taxon>Pseudomonadota</taxon>
        <taxon>Alphaproteobacteria</taxon>
        <taxon>Sphingomonadales</taxon>
        <taxon>Sphingomonadaceae</taxon>
        <taxon>Sphingopyxis</taxon>
    </lineage>
</organism>
<keyword evidence="2" id="KW-0560">Oxidoreductase</keyword>
<dbReference type="PRINTS" id="PR00081">
    <property type="entry name" value="GDHRDH"/>
</dbReference>
<evidence type="ECO:0000256" key="2">
    <source>
        <dbReference type="ARBA" id="ARBA00023002"/>
    </source>
</evidence>
<dbReference type="PANTHER" id="PTHR43669">
    <property type="entry name" value="5-KETO-D-GLUCONATE 5-REDUCTASE"/>
    <property type="match status" value="1"/>
</dbReference>
<evidence type="ECO:0000256" key="3">
    <source>
        <dbReference type="RuleBase" id="RU000363"/>
    </source>
</evidence>
<dbReference type="PRINTS" id="PR00080">
    <property type="entry name" value="SDRFAMILY"/>
</dbReference>
<dbReference type="EMBL" id="PHFW01000002">
    <property type="protein sequence ID" value="PQM27755.1"/>
    <property type="molecule type" value="Genomic_DNA"/>
</dbReference>
<accession>A0A2S8B5U5</accession>
<dbReference type="Pfam" id="PF00106">
    <property type="entry name" value="adh_short"/>
    <property type="match status" value="1"/>
</dbReference>
<comment type="similarity">
    <text evidence="1 3">Belongs to the short-chain dehydrogenases/reductases (SDR) family.</text>
</comment>
<gene>
    <name evidence="4" type="ORF">CVO77_04100</name>
</gene>
<dbReference type="CDD" id="cd05233">
    <property type="entry name" value="SDR_c"/>
    <property type="match status" value="1"/>
</dbReference>
<keyword evidence="5" id="KW-1185">Reference proteome</keyword>
<dbReference type="Proteomes" id="UP000238954">
    <property type="component" value="Chromosome"/>
</dbReference>
<dbReference type="GO" id="GO:0016491">
    <property type="term" value="F:oxidoreductase activity"/>
    <property type="evidence" value="ECO:0007669"/>
    <property type="project" value="UniProtKB-KW"/>
</dbReference>